<keyword evidence="3" id="KW-0472">Membrane</keyword>
<proteinExistence type="inferred from homology"/>
<evidence type="ECO:0000313" key="4">
    <source>
        <dbReference type="EMBL" id="KAH9422283.1"/>
    </source>
</evidence>
<dbReference type="Proteomes" id="UP000887458">
    <property type="component" value="Unassembled WGS sequence"/>
</dbReference>
<dbReference type="PRINTS" id="PR00080">
    <property type="entry name" value="SDRFAMILY"/>
</dbReference>
<organism evidence="4 5">
    <name type="scientific">Dermatophagoides pteronyssinus</name>
    <name type="common">European house dust mite</name>
    <dbReference type="NCBI Taxonomy" id="6956"/>
    <lineage>
        <taxon>Eukaryota</taxon>
        <taxon>Metazoa</taxon>
        <taxon>Ecdysozoa</taxon>
        <taxon>Arthropoda</taxon>
        <taxon>Chelicerata</taxon>
        <taxon>Arachnida</taxon>
        <taxon>Acari</taxon>
        <taxon>Acariformes</taxon>
        <taxon>Sarcoptiformes</taxon>
        <taxon>Astigmata</taxon>
        <taxon>Psoroptidia</taxon>
        <taxon>Analgoidea</taxon>
        <taxon>Pyroglyphidae</taxon>
        <taxon>Dermatophagoidinae</taxon>
        <taxon>Dermatophagoides</taxon>
    </lineage>
</organism>
<accession>A0ABQ8JIL8</accession>
<dbReference type="Gene3D" id="3.40.50.720">
    <property type="entry name" value="NAD(P)-binding Rossmann-like Domain"/>
    <property type="match status" value="1"/>
</dbReference>
<keyword evidence="3" id="KW-1133">Transmembrane helix</keyword>
<keyword evidence="5" id="KW-1185">Reference proteome</keyword>
<keyword evidence="3" id="KW-0812">Transmembrane</keyword>
<dbReference type="PRINTS" id="PR00081">
    <property type="entry name" value="GDHRDH"/>
</dbReference>
<sequence length="337" mass="38675">MDDSTFYFWLSFLLLSISFFALSWSFFAALFLPTQWLTPVDKVILITGCDSGIGLEIAKYLHSKGSIIIATVLSRSSPGALKLKTLKLNDDNRIFLIELNLIDSNNLQESIGKIRKILDDRKCELHALINNAGICVFGEFDFQTFKQIESQINVNFLGTIHLTKLLLPMIIKSKSRIINLSSVNALVPFPGLSVYSATKKAIETFSESLSIEMKKFNVKTVCIRLGDYAKLTNIMVNHRKIMKDQLEQFDETKHRLYDDYFEKYHENVMKNYGMFSPKSYASSTLFDDFEKAVYAVNPPTHLISSTFSYKLLILLLYYLPFNMRCYLLNKFVSETIK</sequence>
<dbReference type="InterPro" id="IPR020904">
    <property type="entry name" value="Sc_DH/Rdtase_CS"/>
</dbReference>
<comment type="similarity">
    <text evidence="2">Belongs to the short-chain dehydrogenases/reductases (SDR) family.</text>
</comment>
<dbReference type="SUPFAM" id="SSF51735">
    <property type="entry name" value="NAD(P)-binding Rossmann-fold domains"/>
    <property type="match status" value="1"/>
</dbReference>
<protein>
    <submittedName>
        <fullName evidence="4">Uncharacterized protein</fullName>
    </submittedName>
</protein>
<name>A0ABQ8JIL8_DERPT</name>
<keyword evidence="1" id="KW-0560">Oxidoreductase</keyword>
<evidence type="ECO:0000256" key="2">
    <source>
        <dbReference type="RuleBase" id="RU000363"/>
    </source>
</evidence>
<dbReference type="InterPro" id="IPR036291">
    <property type="entry name" value="NAD(P)-bd_dom_sf"/>
</dbReference>
<dbReference type="Pfam" id="PF00106">
    <property type="entry name" value="adh_short"/>
    <property type="match status" value="1"/>
</dbReference>
<evidence type="ECO:0000256" key="1">
    <source>
        <dbReference type="ARBA" id="ARBA00023002"/>
    </source>
</evidence>
<dbReference type="PROSITE" id="PS00061">
    <property type="entry name" value="ADH_SHORT"/>
    <property type="match status" value="1"/>
</dbReference>
<dbReference type="PANTHER" id="PTHR43313:SF36">
    <property type="entry name" value="D-BETA-HYDROXYBUTYRATE DEHYDROGENASE, MITOCHONDRIAL"/>
    <property type="match status" value="1"/>
</dbReference>
<reference evidence="4 5" key="1">
    <citation type="journal article" date="2018" name="J. Allergy Clin. Immunol.">
        <title>High-quality assembly of Dermatophagoides pteronyssinus genome and transcriptome reveals a wide range of novel allergens.</title>
        <authorList>
            <person name="Liu X.Y."/>
            <person name="Yang K.Y."/>
            <person name="Wang M.Q."/>
            <person name="Kwok J.S."/>
            <person name="Zeng X."/>
            <person name="Yang Z."/>
            <person name="Xiao X.J."/>
            <person name="Lau C.P."/>
            <person name="Li Y."/>
            <person name="Huang Z.M."/>
            <person name="Ba J.G."/>
            <person name="Yim A.K."/>
            <person name="Ouyang C.Y."/>
            <person name="Ngai S.M."/>
            <person name="Chan T.F."/>
            <person name="Leung E.L."/>
            <person name="Liu L."/>
            <person name="Liu Z.G."/>
            <person name="Tsui S.K."/>
        </authorList>
    </citation>
    <scope>NUCLEOTIDE SEQUENCE [LARGE SCALE GENOMIC DNA]</scope>
    <source>
        <strain evidence="4">Derp</strain>
    </source>
</reference>
<evidence type="ECO:0000256" key="3">
    <source>
        <dbReference type="SAM" id="Phobius"/>
    </source>
</evidence>
<comment type="caution">
    <text evidence="4">The sequence shown here is derived from an EMBL/GenBank/DDBJ whole genome shotgun (WGS) entry which is preliminary data.</text>
</comment>
<dbReference type="PANTHER" id="PTHR43313">
    <property type="entry name" value="SHORT-CHAIN DEHYDROGENASE/REDUCTASE FAMILY 9C"/>
    <property type="match status" value="1"/>
</dbReference>
<dbReference type="InterPro" id="IPR002347">
    <property type="entry name" value="SDR_fam"/>
</dbReference>
<feature type="transmembrane region" description="Helical" evidence="3">
    <location>
        <begin position="6"/>
        <end position="32"/>
    </location>
</feature>
<gene>
    <name evidence="4" type="ORF">DERP_002580</name>
</gene>
<dbReference type="EMBL" id="NJHN03000037">
    <property type="protein sequence ID" value="KAH9422283.1"/>
    <property type="molecule type" value="Genomic_DNA"/>
</dbReference>
<evidence type="ECO:0000313" key="5">
    <source>
        <dbReference type="Proteomes" id="UP000887458"/>
    </source>
</evidence>
<reference evidence="4 5" key="2">
    <citation type="journal article" date="2022" name="Mol. Biol. Evol.">
        <title>Comparative Genomics Reveals Insights into the Divergent Evolution of Astigmatic Mites and Household Pest Adaptations.</title>
        <authorList>
            <person name="Xiong Q."/>
            <person name="Wan A.T."/>
            <person name="Liu X."/>
            <person name="Fung C.S."/>
            <person name="Xiao X."/>
            <person name="Malainual N."/>
            <person name="Hou J."/>
            <person name="Wang L."/>
            <person name="Wang M."/>
            <person name="Yang K.Y."/>
            <person name="Cui Y."/>
            <person name="Leung E.L."/>
            <person name="Nong W."/>
            <person name="Shin S.K."/>
            <person name="Au S.W."/>
            <person name="Jeong K.Y."/>
            <person name="Chew F.T."/>
            <person name="Hui J.H."/>
            <person name="Leung T.F."/>
            <person name="Tungtrongchitr A."/>
            <person name="Zhong N."/>
            <person name="Liu Z."/>
            <person name="Tsui S.K."/>
        </authorList>
    </citation>
    <scope>NUCLEOTIDE SEQUENCE [LARGE SCALE GENOMIC DNA]</scope>
    <source>
        <strain evidence="4">Derp</strain>
    </source>
</reference>